<accession>A0A9P3LN03</accession>
<dbReference type="AlphaFoldDB" id="A0A9P3LN03"/>
<gene>
    <name evidence="2" type="ORF">PsYK624_171730</name>
</gene>
<reference evidence="2 3" key="1">
    <citation type="submission" date="2021-08" db="EMBL/GenBank/DDBJ databases">
        <title>Draft Genome Sequence of Phanerochaete sordida strain YK-624.</title>
        <authorList>
            <person name="Mori T."/>
            <person name="Dohra H."/>
            <person name="Suzuki T."/>
            <person name="Kawagishi H."/>
            <person name="Hirai H."/>
        </authorList>
    </citation>
    <scope>NUCLEOTIDE SEQUENCE [LARGE SCALE GENOMIC DNA]</scope>
    <source>
        <strain evidence="2 3">YK-624</strain>
    </source>
</reference>
<evidence type="ECO:0000313" key="3">
    <source>
        <dbReference type="Proteomes" id="UP000703269"/>
    </source>
</evidence>
<evidence type="ECO:0000313" key="2">
    <source>
        <dbReference type="EMBL" id="GJF00871.1"/>
    </source>
</evidence>
<feature type="compositionally biased region" description="Acidic residues" evidence="1">
    <location>
        <begin position="209"/>
        <end position="230"/>
    </location>
</feature>
<protein>
    <recommendedName>
        <fullName evidence="4">Peptidase A2 domain-containing protein</fullName>
    </recommendedName>
</protein>
<dbReference type="OrthoDB" id="2798482at2759"/>
<organism evidence="2 3">
    <name type="scientific">Phanerochaete sordida</name>
    <dbReference type="NCBI Taxonomy" id="48140"/>
    <lineage>
        <taxon>Eukaryota</taxon>
        <taxon>Fungi</taxon>
        <taxon>Dikarya</taxon>
        <taxon>Basidiomycota</taxon>
        <taxon>Agaricomycotina</taxon>
        <taxon>Agaricomycetes</taxon>
        <taxon>Polyporales</taxon>
        <taxon>Phanerochaetaceae</taxon>
        <taxon>Phanerochaete</taxon>
    </lineage>
</organism>
<keyword evidence="3" id="KW-1185">Reference proteome</keyword>
<evidence type="ECO:0000256" key="1">
    <source>
        <dbReference type="SAM" id="MobiDB-lite"/>
    </source>
</evidence>
<name>A0A9P3LN03_9APHY</name>
<proteinExistence type="predicted"/>
<feature type="region of interest" description="Disordered" evidence="1">
    <location>
        <begin position="209"/>
        <end position="232"/>
    </location>
</feature>
<dbReference type="EMBL" id="BPQB01000222">
    <property type="protein sequence ID" value="GJF00871.1"/>
    <property type="molecule type" value="Genomic_DNA"/>
</dbReference>
<sequence>MVWWMEGELVHAYQQAERDPANGDGGGRLSLGDLLKLLDQLSIPVPKDPRKKFRFARSAELDGTADESREEEPGLEDLEGPLAEAFAIARSSRAHSMRVPAGTFARRDDVKSKLRPPPGPCRICSSKFHWDKECPHYSQFLVLKEAKMVGAEQELFEDSPVYDRLYDTLVTQFTSSSYVVEGLVAAPSAAEPVEPQERQAYRVYVEDVPEESELGEEEVPTWEDPPEPSDPDQWIPTQRDAAAAETRLPSARAIVEVAPLRAFADGHSTLGVSVLSVKGWLNSIEGPQVDLRLDSGADITLLSEEAYLAFRTPPRLRQGPKMSLWQLVDCTKPMQGYVQLNIFLPDAKGKILKLKAEAYVVPGMTVPVLLGEDFQRTYGIGVDRDVEDGCSITVGIHKTRVAAADVDKRPRRPRMAKNMAQEASFVRVKASRRQAAKRRRAARMAAETDFEVRLKEDVVLPPETVRRVPVTFRKADDREWLIERSLVQGKDAAYLAVPNCLVQGSDPRVPLTNPSEKAMKVAKGTIISRPCSVFVKAASIVVSRFAKNATRGMWAKRGGTSF</sequence>
<evidence type="ECO:0008006" key="4">
    <source>
        <dbReference type="Google" id="ProtNLM"/>
    </source>
</evidence>
<comment type="caution">
    <text evidence="2">The sequence shown here is derived from an EMBL/GenBank/DDBJ whole genome shotgun (WGS) entry which is preliminary data.</text>
</comment>
<dbReference type="Proteomes" id="UP000703269">
    <property type="component" value="Unassembled WGS sequence"/>
</dbReference>